<keyword evidence="1" id="KW-0812">Transmembrane</keyword>
<evidence type="ECO:0000256" key="1">
    <source>
        <dbReference type="SAM" id="Phobius"/>
    </source>
</evidence>
<dbReference type="InterPro" id="IPR043993">
    <property type="entry name" value="T4SS_pilin"/>
</dbReference>
<keyword evidence="1" id="KW-1133">Transmembrane helix</keyword>
<accession>A0A0T5ZX04</accession>
<gene>
    <name evidence="2" type="ORF">XU08_C0003G0006</name>
</gene>
<dbReference type="Proteomes" id="UP000051297">
    <property type="component" value="Unassembled WGS sequence"/>
</dbReference>
<feature type="transmembrane region" description="Helical" evidence="1">
    <location>
        <begin position="74"/>
        <end position="96"/>
    </location>
</feature>
<keyword evidence="1" id="KW-0472">Membrane</keyword>
<dbReference type="Pfam" id="PF18895">
    <property type="entry name" value="T4SS_pilin"/>
    <property type="match status" value="1"/>
</dbReference>
<comment type="caution">
    <text evidence="2">The sequence shown here is derived from an EMBL/GenBank/DDBJ whole genome shotgun (WGS) entry which is preliminary data.</text>
</comment>
<proteinExistence type="predicted"/>
<dbReference type="STRING" id="1576480.XU08_C0003G0006"/>
<sequence>MQPIDRFIGSYTGGQCVPSTGLPEISGIFCVLVNIINYLLSIGAAVSFIMLVVGGLQYMISGGDEKAITTSKSTITYAVLGLIIIFGAILIINTVLGGLGA</sequence>
<dbReference type="AlphaFoldDB" id="A0A0T5ZX04"/>
<feature type="transmembrane region" description="Helical" evidence="1">
    <location>
        <begin position="25"/>
        <end position="53"/>
    </location>
</feature>
<organism evidence="2 3">
    <name type="scientific">candidate division WWE3 bacterium CSP1-7</name>
    <dbReference type="NCBI Taxonomy" id="1576480"/>
    <lineage>
        <taxon>Bacteria</taxon>
        <taxon>Katanobacteria</taxon>
    </lineage>
</organism>
<name>A0A0T5ZX04_UNCKA</name>
<dbReference type="EMBL" id="LDXK01000003">
    <property type="protein sequence ID" value="KRT67340.1"/>
    <property type="molecule type" value="Genomic_DNA"/>
</dbReference>
<evidence type="ECO:0000313" key="2">
    <source>
        <dbReference type="EMBL" id="KRT67340.1"/>
    </source>
</evidence>
<reference evidence="2 3" key="1">
    <citation type="submission" date="2015-05" db="EMBL/GenBank/DDBJ databases">
        <title>Critical biogeochemical functions in the subsurface are associated with bacteria from new phyla and little studied lineages.</title>
        <authorList>
            <person name="Hug L.A."/>
            <person name="Thomas B.C."/>
            <person name="Sharon I."/>
            <person name="Brown C.T."/>
            <person name="Sharma R."/>
            <person name="Hettich R.L."/>
            <person name="Wilkins M.J."/>
            <person name="Williams K.H."/>
            <person name="Singh A."/>
            <person name="Banfield J.F."/>
        </authorList>
    </citation>
    <scope>NUCLEOTIDE SEQUENCE [LARGE SCALE GENOMIC DNA]</scope>
    <source>
        <strain evidence="2">CSP1-7</strain>
    </source>
</reference>
<protein>
    <submittedName>
        <fullName evidence="2">Uncharacterized protein</fullName>
    </submittedName>
</protein>
<evidence type="ECO:0000313" key="3">
    <source>
        <dbReference type="Proteomes" id="UP000051297"/>
    </source>
</evidence>